<dbReference type="SUPFAM" id="SSF51735">
    <property type="entry name" value="NAD(P)-binding Rossmann-fold domains"/>
    <property type="match status" value="1"/>
</dbReference>
<keyword evidence="8 12" id="KW-0560">Oxidoreductase</keyword>
<evidence type="ECO:0000256" key="4">
    <source>
        <dbReference type="ARBA" id="ARBA00022824"/>
    </source>
</evidence>
<evidence type="ECO:0000256" key="5">
    <source>
        <dbReference type="ARBA" id="ARBA00022832"/>
    </source>
</evidence>
<dbReference type="EC" id="1.1.1.330" evidence="12"/>
<dbReference type="InterPro" id="IPR002347">
    <property type="entry name" value="SDR_fam"/>
</dbReference>
<sequence length="329" mass="35835">MLVDTFLEYPTASTFLASIGSLFVLVQAYNLLKLVAQLTLIKGTNLTKYGAGKGSWAAITGSTGDLGIEFARQMAKKGFNIVLIGRNHDKLEAIGQEIRIKYKVTTKEVVIDFGNPQPEAFEELKSLASDLEINVLVNCAGLSHEMPVYFTETSQDEMLGIVDVNIKATLLTTQALLPAMVSRHNGLVLTVGSFSALVPSAMLATYTGSKAFLERWSQALGEEVEEFGVDVQLVLPYFVVSAMSKIRRSSVLIPLASDFVKSTLSSIGLSRGAVSRPFTMTPYWSHALFDWALATFALGGRFAMGKGLAMHKDIRRRALAKKARLAKSE</sequence>
<feature type="transmembrane region" description="Helical" evidence="13">
    <location>
        <begin position="283"/>
        <end position="304"/>
    </location>
</feature>
<evidence type="ECO:0000256" key="2">
    <source>
        <dbReference type="ARBA" id="ARBA00022516"/>
    </source>
</evidence>
<dbReference type="PANTHER" id="PTHR43086:SF2">
    <property type="entry name" value="HYDROXYSTEROID DEHYDROGENASE-LIKE PROTEIN 1"/>
    <property type="match status" value="1"/>
</dbReference>
<dbReference type="UniPathway" id="UPA00094"/>
<evidence type="ECO:0000256" key="8">
    <source>
        <dbReference type="ARBA" id="ARBA00023002"/>
    </source>
</evidence>
<keyword evidence="6 12" id="KW-0521">NADP</keyword>
<evidence type="ECO:0000256" key="7">
    <source>
        <dbReference type="ARBA" id="ARBA00022989"/>
    </source>
</evidence>
<dbReference type="PANTHER" id="PTHR43086">
    <property type="entry name" value="VERY-LONG-CHAIN 3-OXOOACYL-COA REDUCTASE"/>
    <property type="match status" value="1"/>
</dbReference>
<keyword evidence="7 12" id="KW-1133">Transmembrane helix</keyword>
<keyword evidence="10 12" id="KW-0472">Membrane</keyword>
<evidence type="ECO:0000256" key="1">
    <source>
        <dbReference type="ARBA" id="ARBA00005194"/>
    </source>
</evidence>
<evidence type="ECO:0000256" key="10">
    <source>
        <dbReference type="ARBA" id="ARBA00023136"/>
    </source>
</evidence>
<dbReference type="HAMAP" id="MF_03107">
    <property type="entry name" value="3_ketoreductase"/>
    <property type="match status" value="1"/>
</dbReference>
<keyword evidence="2 12" id="KW-0444">Lipid biosynthesis</keyword>
<dbReference type="PIRSF" id="PIRSF000126">
    <property type="entry name" value="11-beta-HSD1"/>
    <property type="match status" value="1"/>
</dbReference>
<evidence type="ECO:0000256" key="11">
    <source>
        <dbReference type="ARBA" id="ARBA00023160"/>
    </source>
</evidence>
<feature type="binding site" evidence="12">
    <location>
        <position position="193"/>
    </location>
    <ligand>
        <name>substrate</name>
    </ligand>
</feature>
<dbReference type="Gene3D" id="3.40.50.720">
    <property type="entry name" value="NAD(P)-binding Rossmann-like Domain"/>
    <property type="match status" value="1"/>
</dbReference>
<dbReference type="GO" id="GO:0045703">
    <property type="term" value="F:ketoreductase activity"/>
    <property type="evidence" value="ECO:0007669"/>
    <property type="project" value="UniProtKB-UniRule"/>
</dbReference>
<evidence type="ECO:0000313" key="14">
    <source>
        <dbReference type="EMBL" id="CED83883.1"/>
    </source>
</evidence>
<dbReference type="GO" id="GO:0030497">
    <property type="term" value="P:fatty acid elongation"/>
    <property type="evidence" value="ECO:0007669"/>
    <property type="project" value="UniProtKB-UniRule"/>
</dbReference>
<dbReference type="InterPro" id="IPR036291">
    <property type="entry name" value="NAD(P)-bd_dom_sf"/>
</dbReference>
<organism evidence="14">
    <name type="scientific">Phaffia rhodozyma</name>
    <name type="common">Yeast</name>
    <name type="synonym">Xanthophyllomyces dendrorhous</name>
    <dbReference type="NCBI Taxonomy" id="264483"/>
    <lineage>
        <taxon>Eukaryota</taxon>
        <taxon>Fungi</taxon>
        <taxon>Dikarya</taxon>
        <taxon>Basidiomycota</taxon>
        <taxon>Agaricomycotina</taxon>
        <taxon>Tremellomycetes</taxon>
        <taxon>Cystofilobasidiales</taxon>
        <taxon>Mrakiaceae</taxon>
        <taxon>Phaffia</taxon>
    </lineage>
</organism>
<evidence type="ECO:0000256" key="12">
    <source>
        <dbReference type="HAMAP-Rule" id="MF_03107"/>
    </source>
</evidence>
<comment type="pathway">
    <text evidence="1">Lipid metabolism; fatty acid biosynthesis.</text>
</comment>
<name>A0A0F7SVB2_PHARH</name>
<evidence type="ECO:0000256" key="9">
    <source>
        <dbReference type="ARBA" id="ARBA00023098"/>
    </source>
</evidence>
<dbReference type="EMBL" id="LN483157">
    <property type="protein sequence ID" value="CED83883.1"/>
    <property type="molecule type" value="Genomic_DNA"/>
</dbReference>
<proteinExistence type="inferred from homology"/>
<keyword evidence="3 12" id="KW-0812">Transmembrane</keyword>
<accession>A0A0F7SVB2</accession>
<keyword evidence="9 12" id="KW-0443">Lipid metabolism</keyword>
<keyword evidence="4 12" id="KW-0256">Endoplasmic reticulum</keyword>
<dbReference type="InterPro" id="IPR027533">
    <property type="entry name" value="3_ketoreductase_fungal"/>
</dbReference>
<comment type="similarity">
    <text evidence="12">Belongs to the short-chain dehydrogenases/reductases (SDR) family.</text>
</comment>
<comment type="function">
    <text evidence="12">Component of the microsomal membrane bound fatty acid elongation system, which produces the 26-carbon very long-chain fatty acids (VLCFA) from palmitate. Catalyzes the reduction of the 3-ketoacyl-CoA intermediate that is formed in each cycle of fatty acid elongation. VLCFAs serve as precursors for ceramide and sphingolipids.</text>
</comment>
<keyword evidence="11 12" id="KW-0275">Fatty acid biosynthesis</keyword>
<feature type="active site" description="Proton acceptor" evidence="12">
    <location>
        <position position="206"/>
    </location>
</feature>
<keyword evidence="5 12" id="KW-0276">Fatty acid metabolism</keyword>
<dbReference type="Pfam" id="PF00106">
    <property type="entry name" value="adh_short"/>
    <property type="match status" value="1"/>
</dbReference>
<dbReference type="AlphaFoldDB" id="A0A0F7SVB2"/>
<dbReference type="InterPro" id="IPR020904">
    <property type="entry name" value="Sc_DH/Rdtase_CS"/>
</dbReference>
<dbReference type="CDD" id="cd05356">
    <property type="entry name" value="17beta-HSD1_like_SDR_c"/>
    <property type="match status" value="1"/>
</dbReference>
<protein>
    <recommendedName>
        <fullName evidence="12">Very-long-chain 3-oxoacyl-CoA reductase</fullName>
        <ecNumber evidence="12">1.1.1.330</ecNumber>
    </recommendedName>
    <alternativeName>
        <fullName evidence="12">3-ketoacyl-CoA reductase</fullName>
        <shortName evidence="12">3-ketoreductase</shortName>
        <shortName evidence="12">KAR</shortName>
    </alternativeName>
    <alternativeName>
        <fullName evidence="12">Microsomal beta-keto-reductase</fullName>
    </alternativeName>
</protein>
<feature type="transmembrane region" description="Helical" evidence="13">
    <location>
        <begin position="12"/>
        <end position="32"/>
    </location>
</feature>
<dbReference type="GO" id="GO:0141040">
    <property type="term" value="F:very-long-chain 3-oxoacyl-CoA reductase activity"/>
    <property type="evidence" value="ECO:0007669"/>
    <property type="project" value="UniProtKB-EC"/>
</dbReference>
<feature type="transmembrane region" description="Helical" evidence="13">
    <location>
        <begin position="186"/>
        <end position="206"/>
    </location>
</feature>
<comment type="subcellular location">
    <subcellularLocation>
        <location evidence="12">Endoplasmic reticulum membrane</location>
        <topology evidence="12">Single-pass membrane protein</topology>
    </subcellularLocation>
</comment>
<evidence type="ECO:0000256" key="3">
    <source>
        <dbReference type="ARBA" id="ARBA00022692"/>
    </source>
</evidence>
<evidence type="ECO:0000256" key="13">
    <source>
        <dbReference type="SAM" id="Phobius"/>
    </source>
</evidence>
<evidence type="ECO:0000256" key="6">
    <source>
        <dbReference type="ARBA" id="ARBA00022857"/>
    </source>
</evidence>
<dbReference type="GO" id="GO:0005789">
    <property type="term" value="C:endoplasmic reticulum membrane"/>
    <property type="evidence" value="ECO:0007669"/>
    <property type="project" value="UniProtKB-SubCell"/>
</dbReference>
<reference evidence="14" key="1">
    <citation type="submission" date="2014-08" db="EMBL/GenBank/DDBJ databases">
        <authorList>
            <person name="Sharma Rahul"/>
            <person name="Thines Marco"/>
        </authorList>
    </citation>
    <scope>NUCLEOTIDE SEQUENCE</scope>
</reference>
<dbReference type="PROSITE" id="PS00061">
    <property type="entry name" value="ADH_SHORT"/>
    <property type="match status" value="1"/>
</dbReference>
<comment type="catalytic activity">
    <reaction evidence="12">
        <text>a very-long-chain (3R)-3-hydroxyacyl-CoA + NADP(+) = a very-long-chain 3-oxoacyl-CoA + NADPH + H(+)</text>
        <dbReference type="Rhea" id="RHEA:48680"/>
        <dbReference type="ChEBI" id="CHEBI:15378"/>
        <dbReference type="ChEBI" id="CHEBI:57783"/>
        <dbReference type="ChEBI" id="CHEBI:58349"/>
        <dbReference type="ChEBI" id="CHEBI:85440"/>
        <dbReference type="ChEBI" id="CHEBI:90725"/>
        <dbReference type="EC" id="1.1.1.330"/>
    </reaction>
</comment>
<dbReference type="PRINTS" id="PR00081">
    <property type="entry name" value="GDHRDH"/>
</dbReference>